<dbReference type="AlphaFoldDB" id="A0AAV7MJR1"/>
<evidence type="ECO:0000256" key="1">
    <source>
        <dbReference type="SAM" id="MobiDB-lite"/>
    </source>
</evidence>
<organism evidence="2 3">
    <name type="scientific">Pleurodeles waltl</name>
    <name type="common">Iberian ribbed newt</name>
    <dbReference type="NCBI Taxonomy" id="8319"/>
    <lineage>
        <taxon>Eukaryota</taxon>
        <taxon>Metazoa</taxon>
        <taxon>Chordata</taxon>
        <taxon>Craniata</taxon>
        <taxon>Vertebrata</taxon>
        <taxon>Euteleostomi</taxon>
        <taxon>Amphibia</taxon>
        <taxon>Batrachia</taxon>
        <taxon>Caudata</taxon>
        <taxon>Salamandroidea</taxon>
        <taxon>Salamandridae</taxon>
        <taxon>Pleurodelinae</taxon>
        <taxon>Pleurodeles</taxon>
    </lineage>
</organism>
<name>A0AAV7MJR1_PLEWA</name>
<keyword evidence="3" id="KW-1185">Reference proteome</keyword>
<feature type="compositionally biased region" description="Polar residues" evidence="1">
    <location>
        <begin position="1"/>
        <end position="16"/>
    </location>
</feature>
<protein>
    <submittedName>
        <fullName evidence="2">Uncharacterized protein</fullName>
    </submittedName>
</protein>
<proteinExistence type="predicted"/>
<dbReference type="EMBL" id="JANPWB010000013">
    <property type="protein sequence ID" value="KAJ1103582.1"/>
    <property type="molecule type" value="Genomic_DNA"/>
</dbReference>
<evidence type="ECO:0000313" key="2">
    <source>
        <dbReference type="EMBL" id="KAJ1103582.1"/>
    </source>
</evidence>
<gene>
    <name evidence="2" type="ORF">NDU88_001003</name>
</gene>
<sequence length="69" mass="7163">MGSSSRVRAGDGSSSKAGARDEAPGGWRLGPAFVLIRPRRAAWWRDQGRGRVPSAASKQMAGGSPRAGV</sequence>
<accession>A0AAV7MJR1</accession>
<comment type="caution">
    <text evidence="2">The sequence shown here is derived from an EMBL/GenBank/DDBJ whole genome shotgun (WGS) entry which is preliminary data.</text>
</comment>
<dbReference type="Proteomes" id="UP001066276">
    <property type="component" value="Chromosome 9"/>
</dbReference>
<feature type="region of interest" description="Disordered" evidence="1">
    <location>
        <begin position="44"/>
        <end position="69"/>
    </location>
</feature>
<evidence type="ECO:0000313" key="3">
    <source>
        <dbReference type="Proteomes" id="UP001066276"/>
    </source>
</evidence>
<reference evidence="2" key="1">
    <citation type="journal article" date="2022" name="bioRxiv">
        <title>Sequencing and chromosome-scale assembly of the giantPleurodeles waltlgenome.</title>
        <authorList>
            <person name="Brown T."/>
            <person name="Elewa A."/>
            <person name="Iarovenko S."/>
            <person name="Subramanian E."/>
            <person name="Araus A.J."/>
            <person name="Petzold A."/>
            <person name="Susuki M."/>
            <person name="Suzuki K.-i.T."/>
            <person name="Hayashi T."/>
            <person name="Toyoda A."/>
            <person name="Oliveira C."/>
            <person name="Osipova E."/>
            <person name="Leigh N.D."/>
            <person name="Simon A."/>
            <person name="Yun M.H."/>
        </authorList>
    </citation>
    <scope>NUCLEOTIDE SEQUENCE</scope>
    <source>
        <strain evidence="2">20211129_DDA</strain>
        <tissue evidence="2">Liver</tissue>
    </source>
</reference>
<feature type="region of interest" description="Disordered" evidence="1">
    <location>
        <begin position="1"/>
        <end position="31"/>
    </location>
</feature>